<evidence type="ECO:0000259" key="2">
    <source>
        <dbReference type="PROSITE" id="PS50994"/>
    </source>
</evidence>
<dbReference type="InterPro" id="IPR001584">
    <property type="entry name" value="Integrase_cat-core"/>
</dbReference>
<gene>
    <name evidence="3" type="ordered locus">At2g15870</name>
</gene>
<dbReference type="PIR" id="B84534">
    <property type="entry name" value="B84534"/>
</dbReference>
<feature type="domain" description="Integrase catalytic" evidence="2">
    <location>
        <begin position="459"/>
        <end position="631"/>
    </location>
</feature>
<dbReference type="InterPro" id="IPR036397">
    <property type="entry name" value="RNaseH_sf"/>
</dbReference>
<dbReference type="EMBL" id="AC006438">
    <property type="protein sequence ID" value="AAD41979.1"/>
    <property type="molecule type" value="Genomic_DNA"/>
</dbReference>
<dbReference type="GO" id="GO:0003676">
    <property type="term" value="F:nucleic acid binding"/>
    <property type="evidence" value="ECO:0007669"/>
    <property type="project" value="InterPro"/>
</dbReference>
<dbReference type="InterPro" id="IPR005162">
    <property type="entry name" value="Retrotrans_gag_dom"/>
</dbReference>
<dbReference type="AlphaFoldDB" id="Q9XIL8"/>
<evidence type="ECO:0000256" key="1">
    <source>
        <dbReference type="SAM" id="MobiDB-lite"/>
    </source>
</evidence>
<dbReference type="InterPro" id="IPR012337">
    <property type="entry name" value="RNaseH-like_sf"/>
</dbReference>
<dbReference type="PANTHER" id="PTHR11439">
    <property type="entry name" value="GAG-POL-RELATED RETROTRANSPOSON"/>
    <property type="match status" value="1"/>
</dbReference>
<dbReference type="Gene3D" id="3.30.420.10">
    <property type="entry name" value="Ribonuclease H-like superfamily/Ribonuclease H"/>
    <property type="match status" value="1"/>
</dbReference>
<dbReference type="Pfam" id="PF25597">
    <property type="entry name" value="SH3_retrovirus"/>
    <property type="match status" value="1"/>
</dbReference>
<dbReference type="CDD" id="cd09272">
    <property type="entry name" value="RNase_HI_RT_Ty1"/>
    <property type="match status" value="1"/>
</dbReference>
<reference evidence="3" key="3">
    <citation type="submission" date="2002-02" db="EMBL/GenBank/DDBJ databases">
        <authorList>
            <person name="Town C.D."/>
            <person name="Kaul S."/>
        </authorList>
    </citation>
    <scope>NUCLEOTIDE SEQUENCE</scope>
</reference>
<name>Q9XIL8_ARATH</name>
<reference evidence="3" key="2">
    <citation type="submission" date="2000-03" db="EMBL/GenBank/DDBJ databases">
        <authorList>
            <person name="Lin X."/>
            <person name="Kaul S."/>
            <person name="Shea T.P."/>
            <person name="Fujii C.Y."/>
            <person name="Shen M."/>
            <person name="VanAken S.E."/>
            <person name="Barnstead M.E."/>
            <person name="Mason T.M."/>
            <person name="Bowman C.L."/>
            <person name="Ronning C.M."/>
            <person name="Benito M.-I."/>
            <person name="Carrera A.J."/>
            <person name="Creasy T.H."/>
            <person name="Buell C.R."/>
            <person name="Town C.D."/>
            <person name="Nierman W.C."/>
            <person name="Fraser C.M."/>
            <person name="Venter J.C."/>
        </authorList>
    </citation>
    <scope>NUCLEOTIDE SEQUENCE</scope>
</reference>
<feature type="compositionally biased region" description="Polar residues" evidence="1">
    <location>
        <begin position="55"/>
        <end position="64"/>
    </location>
</feature>
<accession>Q9XIL8</accession>
<protein>
    <submittedName>
        <fullName evidence="3">Putative retroelement pol polyprotein</fullName>
    </submittedName>
</protein>
<proteinExistence type="predicted"/>
<dbReference type="InterPro" id="IPR013103">
    <property type="entry name" value="RVT_2"/>
</dbReference>
<dbReference type="Pfam" id="PF07727">
    <property type="entry name" value="RVT_2"/>
    <property type="match status" value="1"/>
</dbReference>
<feature type="region of interest" description="Disordered" evidence="1">
    <location>
        <begin position="1"/>
        <end position="65"/>
    </location>
</feature>
<dbReference type="PROSITE" id="PS50994">
    <property type="entry name" value="INTEGRASE"/>
    <property type="match status" value="1"/>
</dbReference>
<dbReference type="ExpressionAtlas" id="Q9XIL8">
    <property type="expression patterns" value="baseline and differential"/>
</dbReference>
<dbReference type="InterPro" id="IPR057670">
    <property type="entry name" value="SH3_retrovirus"/>
</dbReference>
<reference key="1">
    <citation type="journal article" date="1999" name="Nature">
        <title>Sequence and analysis of chromosome 2 of the plant Arabidopsis thaliana.</title>
        <authorList>
            <person name="Lin X."/>
            <person name="Kaul S."/>
            <person name="Rounsley S."/>
            <person name="Shea T.P."/>
            <person name="Benito M.I."/>
            <person name="Town C.D."/>
            <person name="Fujii C.Y."/>
            <person name="Mason T."/>
            <person name="Bowman C.L."/>
            <person name="Barnstead M."/>
            <person name="Feldblyum T.V."/>
            <person name="Buell C.R."/>
            <person name="Ketchum K.A."/>
            <person name="Lee J."/>
            <person name="Ronning C.M."/>
            <person name="Koo H.L."/>
            <person name="Moffat K.S."/>
            <person name="Cronin L.A."/>
            <person name="Shen M."/>
            <person name="Pai G."/>
            <person name="Van Aken S."/>
            <person name="Umayam L."/>
            <person name="Tallon L.J."/>
            <person name="Gill J.E."/>
            <person name="Adams M.D."/>
            <person name="Carrera A.J."/>
            <person name="Creasy T.H."/>
            <person name="Goodman H.M."/>
            <person name="Somerville C.R."/>
            <person name="Copenhaver G.P."/>
            <person name="Preuss D."/>
            <person name="Nierman W.C."/>
            <person name="White O."/>
            <person name="Eisen J.A."/>
            <person name="Salzberg S.L."/>
            <person name="Fraser C.M."/>
            <person name="Venter J.C."/>
        </authorList>
    </citation>
    <scope>NUCLEOTIDE SEQUENCE [LARGE SCALE GENOMIC DNA]</scope>
    <source>
        <strain>cv. Columbia</strain>
    </source>
</reference>
<dbReference type="SUPFAM" id="SSF56672">
    <property type="entry name" value="DNA/RNA polymerases"/>
    <property type="match status" value="1"/>
</dbReference>
<evidence type="ECO:0000313" key="3">
    <source>
        <dbReference type="EMBL" id="AAD41979.1"/>
    </source>
</evidence>
<dbReference type="Pfam" id="PF03732">
    <property type="entry name" value="Retrotrans_gag"/>
    <property type="match status" value="1"/>
</dbReference>
<dbReference type="GO" id="GO:0015074">
    <property type="term" value="P:DNA integration"/>
    <property type="evidence" value="ECO:0007669"/>
    <property type="project" value="InterPro"/>
</dbReference>
<dbReference type="InterPro" id="IPR043502">
    <property type="entry name" value="DNA/RNA_pol_sf"/>
</dbReference>
<sequence>MVTVARVTRKSTRSKSGTSSARKQSRSTGIDDSPPNSPPVARSKTTGASRVIVSPESTDPTQSPFFLHSADHPCLNIISHRLDETNYGDWNVAMLISCNTMVKSWLLNSMSPQIYRSILRMNDVSDIWRDLNSRFNMTNLPRTYNLTQEIQDLRQSTLSLSEYYTRLKTLWDQLNSTEELDDPCTCGKALRLQQKAERAKIVKFLAGLNESYAIIRRQVIAKKILPSLAEVYHIVDQDNSQQGFSNVVAPPVAFQVSEVTVANIIDPTICYVQNCPNKGRPMCSFYNRVGHIAERCYKKHGFPPGFTPKDKVGDKTQKPKSVVANVALATTKSDDTHSGLESLNVLFIPEFRLNLISISSLTDDIGSRVIFDQHAFEIQDLIKGRMLGHGRRVANLYVMDVEDTNVSVNAVVDISTWHNRLRHASLQRLDVISESLGTTKHKNKGSDYCHVCHLAKHRKLSFPSQNNVCNEIFEMLHIDIWGPFSVETVDGYQYFLTIVDDHSRATWIYLLKTKSEVLTIFHDFIQQVENQYKVKVKAVRSDNAPELRFTSLYQRKGIMAFHSCPETPEQNSVVERKHQHILNVARALMFQSQVPLFLWGECVLTAVFLINRTPSQLLSNKTPYEILSGTAPQYGQLRTFGCLCYSSTSPKQRHKFQPRSKACIFLGYSSGYKGYKLMDLESNAIFISRNVVFLEEVFPLAGTKKSADSLKLCTPLVLVPSGIQQQSSFSSLSSQISDLPPQISSQRDRKPPTHLSDYVCNNMQSDQKYPISSTISYSQISPSHMCYINNITKIPIPTNFAEAQGTKEWCEAVDVEIGAMESTNTWEITTLPKVAKMTTIKLLLKISASKKWFMKQLDVSNAFLNGELEEEIYMKLPEGYAERKGIILPSNVVCRLKRSIYGLKQASRQWFKKFSASLLSLRFFKTHGDHTLFLKDCGGEYVVVLVYVDDIVIASTNEAAAVQLSQDLQNLFKLRDLGDLKYFLGLEITRTEAGISLCQRKYALELLASTGMINCKLVSVPMVPNLKLMKVDGELLEDREQYRRIVGTLMYLTITRPDITFAVNKLCQFSYAPTTAHLQAAHRVLQYIKGTVGQGLFYSASSDLTLKGFADSDWASCPDSRHSTTGFTMFVGDSLISLRSKKQHVVSRSSAEAEYRALALATCELVWLHTLLASLTAATTIPILFSDSTAAIYIAINPVFHERTKHIEIDCHTVREKIDDGELKLLHVRTEDQVADIMTKPLFPNQFEHLKSKMSILNIFESSS</sequence>
<organism evidence="3">
    <name type="scientific">Arabidopsis thaliana</name>
    <name type="common">Mouse-ear cress</name>
    <dbReference type="NCBI Taxonomy" id="3702"/>
    <lineage>
        <taxon>Eukaryota</taxon>
        <taxon>Viridiplantae</taxon>
        <taxon>Streptophyta</taxon>
        <taxon>Embryophyta</taxon>
        <taxon>Tracheophyta</taxon>
        <taxon>Spermatophyta</taxon>
        <taxon>Magnoliopsida</taxon>
        <taxon>eudicotyledons</taxon>
        <taxon>Gunneridae</taxon>
        <taxon>Pentapetalae</taxon>
        <taxon>rosids</taxon>
        <taxon>malvids</taxon>
        <taxon>Brassicales</taxon>
        <taxon>Brassicaceae</taxon>
        <taxon>Camelineae</taxon>
        <taxon>Arabidopsis</taxon>
    </lineage>
</organism>
<dbReference type="InterPro" id="IPR025724">
    <property type="entry name" value="GAG-pre-integrase_dom"/>
</dbReference>
<dbReference type="Pfam" id="PF13976">
    <property type="entry name" value="gag_pre-integrs"/>
    <property type="match status" value="1"/>
</dbReference>
<dbReference type="PANTHER" id="PTHR11439:SF470">
    <property type="entry name" value="CYSTEINE-RICH RLK (RECEPTOR-LIKE PROTEIN KINASE) 8"/>
    <property type="match status" value="1"/>
</dbReference>
<dbReference type="Pfam" id="PF00665">
    <property type="entry name" value="rve"/>
    <property type="match status" value="1"/>
</dbReference>
<dbReference type="SUPFAM" id="SSF53098">
    <property type="entry name" value="Ribonuclease H-like"/>
    <property type="match status" value="1"/>
</dbReference>